<dbReference type="HOGENOM" id="CLU_020027_0_4_9"/>
<dbReference type="EMBL" id="CP003332">
    <property type="protein sequence ID" value="AFJ60656.1"/>
    <property type="molecule type" value="Genomic_DNA"/>
</dbReference>
<evidence type="ECO:0000313" key="5">
    <source>
        <dbReference type="Proteomes" id="UP000002878"/>
    </source>
</evidence>
<dbReference type="GO" id="GO:0016020">
    <property type="term" value="C:membrane"/>
    <property type="evidence" value="ECO:0007669"/>
    <property type="project" value="UniProtKB-SubCell"/>
</dbReference>
<dbReference type="Proteomes" id="UP000002878">
    <property type="component" value="Chromosome"/>
</dbReference>
<dbReference type="PANTHER" id="PTHR46825">
    <property type="entry name" value="D-ALANYL-D-ALANINE-CARBOXYPEPTIDASE/ENDOPEPTIDASE AMPH"/>
    <property type="match status" value="1"/>
</dbReference>
<dbReference type="AlphaFoldDB" id="I2C1Y2"/>
<evidence type="ECO:0000256" key="2">
    <source>
        <dbReference type="ARBA" id="ARBA00023136"/>
    </source>
</evidence>
<name>I2C1Y2_BACAY</name>
<dbReference type="Pfam" id="PF00144">
    <property type="entry name" value="Beta-lactamase"/>
    <property type="match status" value="1"/>
</dbReference>
<accession>I2C1Y2</accession>
<sequence>MEVREMNDKKKQAFEQLFSTLDERHEINGAVLAAENGRILYQGAFGAAELNTKRMLNDQSVFELASVSKPFTALGVIILEQQGKLRYDDMIEQWLPDFPYPGITIRHLLHHTSGLPDYMELFLTHWDRDRIAVNQDVIDMLKQHKPDAYFPPGKEWLYSNTGYVVLAVIIEIVSGMSFAEFMKQAVFHPLRMHDTRIYNRRLSKENIPNYAYGYVYDVHSGEYVLPDDLEETDYVVFLDGIQGDGTVNSAIRDLYLFDQALYTEEIIGKESKDQAFTPGYWNEEEQFGYGFGWMIQNSRQKGKVISHDGGWPGYSTLMIRYIDQNKTLIYLSNMEQSYQFEQAVIAAAVNILFDQPYVIPKRPADQKKADIDPAIYSRFTGNYSFQDDTHASAAVKENRLYLTIDGQTPFELFPMTETRYFVRALPLEIEFAGDKAQTAPHFVLYQDGTEETAVRID</sequence>
<reference evidence="4 5" key="1">
    <citation type="journal article" date="2012" name="J. Biotechnol.">
        <title>Genome sequence of the plant growth promoting strain Bacillus amyloliquefaciens subsp. plantarum B9601-Y2 and expression of mersacidin and other secondary metabolites.</title>
        <authorList>
            <person name="He P."/>
            <person name="Hao K."/>
            <person name="Blom J."/>
            <person name="Ruckert C."/>
            <person name="Vater J."/>
            <person name="Mao Z."/>
            <person name="Wu Y."/>
            <person name="Hou M."/>
            <person name="He P."/>
            <person name="He Y."/>
            <person name="Borriss R."/>
        </authorList>
    </citation>
    <scope>NUCLEOTIDE SEQUENCE [LARGE SCALE GENOMIC DNA]</scope>
    <source>
        <strain evidence="4">Y2</strain>
    </source>
</reference>
<dbReference type="EC" id="3.4.16.4" evidence="4"/>
<keyword evidence="4" id="KW-0378">Hydrolase</keyword>
<protein>
    <submittedName>
        <fullName evidence="4">D-alanyl-D-alanine carboxypeptidase</fullName>
        <ecNumber evidence="4">3.4.16.4</ecNumber>
    </submittedName>
</protein>
<dbReference type="KEGG" id="bqy:MUS_0585"/>
<dbReference type="InterPro" id="IPR001466">
    <property type="entry name" value="Beta-lactam-related"/>
</dbReference>
<dbReference type="InterPro" id="IPR050491">
    <property type="entry name" value="AmpC-like"/>
</dbReference>
<dbReference type="GO" id="GO:0009002">
    <property type="term" value="F:serine-type D-Ala-D-Ala carboxypeptidase activity"/>
    <property type="evidence" value="ECO:0007669"/>
    <property type="project" value="UniProtKB-EC"/>
</dbReference>
<keyword evidence="4" id="KW-0645">Protease</keyword>
<gene>
    <name evidence="4" type="primary">pbpE</name>
    <name evidence="4" type="ORF">MUS_0585</name>
</gene>
<proteinExistence type="predicted"/>
<dbReference type="InterPro" id="IPR012338">
    <property type="entry name" value="Beta-lactam/transpept-like"/>
</dbReference>
<dbReference type="PATRIC" id="fig|1126211.3.peg.567"/>
<feature type="domain" description="Beta-lactamase-related" evidence="3">
    <location>
        <begin position="14"/>
        <end position="342"/>
    </location>
</feature>
<comment type="subcellular location">
    <subcellularLocation>
        <location evidence="1">Membrane</location>
    </subcellularLocation>
</comment>
<dbReference type="Gene3D" id="3.40.710.10">
    <property type="entry name" value="DD-peptidase/beta-lactamase superfamily"/>
    <property type="match status" value="1"/>
</dbReference>
<keyword evidence="4" id="KW-0121">Carboxypeptidase</keyword>
<organism evidence="4 5">
    <name type="scientific">Bacillus amyloliquefaciens (strain Y2)</name>
    <name type="common">Bacillus amyloliquefaciens subsp. plantarum (strain B9601-Y2)</name>
    <dbReference type="NCBI Taxonomy" id="1155777"/>
    <lineage>
        <taxon>Bacteria</taxon>
        <taxon>Bacillati</taxon>
        <taxon>Bacillota</taxon>
        <taxon>Bacilli</taxon>
        <taxon>Bacillales</taxon>
        <taxon>Bacillaceae</taxon>
        <taxon>Bacillus</taxon>
        <taxon>Bacillus amyloliquefaciens group</taxon>
    </lineage>
</organism>
<keyword evidence="2" id="KW-0472">Membrane</keyword>
<dbReference type="SUPFAM" id="SSF56601">
    <property type="entry name" value="beta-lactamase/transpeptidase-like"/>
    <property type="match status" value="1"/>
</dbReference>
<dbReference type="PANTHER" id="PTHR46825:SF11">
    <property type="entry name" value="PENICILLIN-BINDING PROTEIN 4"/>
    <property type="match status" value="1"/>
</dbReference>
<evidence type="ECO:0000313" key="4">
    <source>
        <dbReference type="EMBL" id="AFJ60656.1"/>
    </source>
</evidence>
<evidence type="ECO:0000259" key="3">
    <source>
        <dbReference type="Pfam" id="PF00144"/>
    </source>
</evidence>
<evidence type="ECO:0000256" key="1">
    <source>
        <dbReference type="ARBA" id="ARBA00004370"/>
    </source>
</evidence>